<reference evidence="3" key="1">
    <citation type="submission" date="2021-04" db="EMBL/GenBank/DDBJ databases">
        <title>Phycicoccus avicenniae sp. nov., a novel endophytic actinomycetes isolated from branch of Avicennia mariana.</title>
        <authorList>
            <person name="Tuo L."/>
        </authorList>
    </citation>
    <scope>NUCLEOTIDE SEQUENCE</scope>
    <source>
        <strain evidence="3">BSK3Z-2</strain>
    </source>
</reference>
<dbReference type="EC" id="2.4.-.-" evidence="3"/>
<dbReference type="EMBL" id="JAGSNF010000003">
    <property type="protein sequence ID" value="MBR7742080.1"/>
    <property type="molecule type" value="Genomic_DNA"/>
</dbReference>
<proteinExistence type="predicted"/>
<comment type="caution">
    <text evidence="3">The sequence shown here is derived from an EMBL/GenBank/DDBJ whole genome shotgun (WGS) entry which is preliminary data.</text>
</comment>
<keyword evidence="3" id="KW-0328">Glycosyltransferase</keyword>
<evidence type="ECO:0000259" key="2">
    <source>
        <dbReference type="Pfam" id="PF00535"/>
    </source>
</evidence>
<dbReference type="CDD" id="cd00761">
    <property type="entry name" value="Glyco_tranf_GTA_type"/>
    <property type="match status" value="1"/>
</dbReference>
<feature type="region of interest" description="Disordered" evidence="1">
    <location>
        <begin position="257"/>
        <end position="286"/>
    </location>
</feature>
<dbReference type="InterPro" id="IPR001173">
    <property type="entry name" value="Glyco_trans_2-like"/>
</dbReference>
<dbReference type="AlphaFoldDB" id="A0A941D791"/>
<evidence type="ECO:0000256" key="1">
    <source>
        <dbReference type="SAM" id="MobiDB-lite"/>
    </source>
</evidence>
<protein>
    <submittedName>
        <fullName evidence="3">Glycosyltransferase</fullName>
        <ecNumber evidence="3">2.4.-.-</ecNumber>
    </submittedName>
</protein>
<gene>
    <name evidence="3" type="ORF">KC207_02070</name>
</gene>
<feature type="compositionally biased region" description="Basic and acidic residues" evidence="1">
    <location>
        <begin position="277"/>
        <end position="286"/>
    </location>
</feature>
<keyword evidence="3" id="KW-0808">Transferase</keyword>
<dbReference type="Pfam" id="PF00535">
    <property type="entry name" value="Glycos_transf_2"/>
    <property type="match status" value="1"/>
</dbReference>
<dbReference type="InterPro" id="IPR029044">
    <property type="entry name" value="Nucleotide-diphossugar_trans"/>
</dbReference>
<organism evidence="3 4">
    <name type="scientific">Phycicoccus avicenniae</name>
    <dbReference type="NCBI Taxonomy" id="2828860"/>
    <lineage>
        <taxon>Bacteria</taxon>
        <taxon>Bacillati</taxon>
        <taxon>Actinomycetota</taxon>
        <taxon>Actinomycetes</taxon>
        <taxon>Micrococcales</taxon>
        <taxon>Intrasporangiaceae</taxon>
        <taxon>Phycicoccus</taxon>
    </lineage>
</organism>
<dbReference type="Gene3D" id="3.90.550.10">
    <property type="entry name" value="Spore Coat Polysaccharide Biosynthesis Protein SpsA, Chain A"/>
    <property type="match status" value="1"/>
</dbReference>
<evidence type="ECO:0000313" key="3">
    <source>
        <dbReference type="EMBL" id="MBR7742080.1"/>
    </source>
</evidence>
<evidence type="ECO:0000313" key="4">
    <source>
        <dbReference type="Proteomes" id="UP000677016"/>
    </source>
</evidence>
<feature type="domain" description="Glycosyltransferase 2-like" evidence="2">
    <location>
        <begin position="58"/>
        <end position="127"/>
    </location>
</feature>
<keyword evidence="4" id="KW-1185">Reference proteome</keyword>
<dbReference type="Proteomes" id="UP000677016">
    <property type="component" value="Unassembled WGS sequence"/>
</dbReference>
<dbReference type="SUPFAM" id="SSF53448">
    <property type="entry name" value="Nucleotide-diphospho-sugar transferases"/>
    <property type="match status" value="1"/>
</dbReference>
<accession>A0A941D791</accession>
<sequence length="286" mass="30777">MTMTTPERAASTSPLADLSVCYSSLRERVGRIDPPRDPAVEVVVLVQGPGPVPDVPGARTVRLGSLGVARSRNAALDVAGRRYLLFCDDDVEVDLDGVAAGIERLRRTGAAIALGRGTSPDRTLRKRYSPDGTPLTLLNSAKAATYELLVDVEQVRAHGVRFDHRFGAGAQYYLGDEYVFIADALRAGLRGVAVAEVFGTHPATSSGSRWGTEADRAVRAVVLNRVFGRHALPARVAFAARRLPRLGPRAALRFALDGRRPLGSPDAPVPDPGLPTHDTRPEERHR</sequence>
<dbReference type="GO" id="GO:0016757">
    <property type="term" value="F:glycosyltransferase activity"/>
    <property type="evidence" value="ECO:0007669"/>
    <property type="project" value="UniProtKB-KW"/>
</dbReference>
<name>A0A941D791_9MICO</name>
<dbReference type="RefSeq" id="WP_211601251.1">
    <property type="nucleotide sequence ID" value="NZ_JAGSNF010000003.1"/>
</dbReference>